<dbReference type="GO" id="GO:0009432">
    <property type="term" value="P:SOS response"/>
    <property type="evidence" value="ECO:0007669"/>
    <property type="project" value="InterPro"/>
</dbReference>
<keyword evidence="1" id="KW-0347">Helicase</keyword>
<dbReference type="Gene3D" id="3.40.50.300">
    <property type="entry name" value="P-loop containing nucleotide triphosphate hydrolases"/>
    <property type="match status" value="1"/>
</dbReference>
<evidence type="ECO:0000313" key="1">
    <source>
        <dbReference type="EMBL" id="KIF53970.1"/>
    </source>
</evidence>
<gene>
    <name evidence="1" type="ORF">H735_06170</name>
</gene>
<dbReference type="InterPro" id="IPR004596">
    <property type="entry name" value="Cell_div_suppressor_SulA"/>
</dbReference>
<dbReference type="GO" id="GO:0051782">
    <property type="term" value="P:negative regulation of cell division"/>
    <property type="evidence" value="ECO:0007669"/>
    <property type="project" value="InterPro"/>
</dbReference>
<dbReference type="EMBL" id="JPRD01000011">
    <property type="protein sequence ID" value="KIF53970.1"/>
    <property type="molecule type" value="Genomic_DNA"/>
</dbReference>
<dbReference type="Proteomes" id="UP000031586">
    <property type="component" value="Unassembled WGS sequence"/>
</dbReference>
<comment type="caution">
    <text evidence="1">The sequence shown here is derived from an EMBL/GenBank/DDBJ whole genome shotgun (WGS) entry which is preliminary data.</text>
</comment>
<reference evidence="1 2" key="1">
    <citation type="submission" date="2014-07" db="EMBL/GenBank/DDBJ databases">
        <title>Unique and conserved regions in Vibrio harveyi and related species in comparison with the shrimp pathogen Vibrio harveyi CAIM 1792.</title>
        <authorList>
            <person name="Espinoza-Valles I."/>
            <person name="Vora G."/>
            <person name="Leekitcharoenphon P."/>
            <person name="Ussery D."/>
            <person name="Hoj L."/>
            <person name="Gomez-Gil B."/>
        </authorList>
    </citation>
    <scope>NUCLEOTIDE SEQUENCE [LARGE SCALE GENOMIC DNA]</scope>
    <source>
        <strain evidence="2">CAIM 1854 / LMG 25443</strain>
    </source>
</reference>
<evidence type="ECO:0000313" key="2">
    <source>
        <dbReference type="Proteomes" id="UP000031586"/>
    </source>
</evidence>
<dbReference type="InterPro" id="IPR027417">
    <property type="entry name" value="P-loop_NTPase"/>
</dbReference>
<dbReference type="PATRIC" id="fig|1229493.5.peg.296"/>
<accession>A0A0C1ZA85</accession>
<keyword evidence="1" id="KW-0067">ATP-binding</keyword>
<protein>
    <submittedName>
        <fullName evidence="1">DNA helicase</fullName>
    </submittedName>
</protein>
<keyword evidence="1" id="KW-0547">Nucleotide-binding</keyword>
<keyword evidence="1" id="KW-0378">Hydrolase</keyword>
<dbReference type="SUPFAM" id="SSF52540">
    <property type="entry name" value="P-loop containing nucleoside triphosphate hydrolases"/>
    <property type="match status" value="1"/>
</dbReference>
<proteinExistence type="predicted"/>
<name>A0A0C1ZA85_9VIBR</name>
<sequence>MQLQTQSHTYSRYNVLAQATQPMDVSDQLLSKLAVLSQQQQWILFTAECPRPDFEQLAASNIRCQNIIQMKPSQQLSEVEIVIKAIQSGNASAVVASNKIALMNQSMLRDIAQRYQCEVFFVEGRVNKYH</sequence>
<dbReference type="Pfam" id="PF03846">
    <property type="entry name" value="SulA"/>
    <property type="match status" value="1"/>
</dbReference>
<dbReference type="GO" id="GO:0004386">
    <property type="term" value="F:helicase activity"/>
    <property type="evidence" value="ECO:0007669"/>
    <property type="project" value="UniProtKB-KW"/>
</dbReference>
<dbReference type="AlphaFoldDB" id="A0A0C1ZA85"/>
<organism evidence="1 2">
    <name type="scientific">Vibrio owensii CAIM 1854 = LMG 25443</name>
    <dbReference type="NCBI Taxonomy" id="1229493"/>
    <lineage>
        <taxon>Bacteria</taxon>
        <taxon>Pseudomonadati</taxon>
        <taxon>Pseudomonadota</taxon>
        <taxon>Gammaproteobacteria</taxon>
        <taxon>Vibrionales</taxon>
        <taxon>Vibrionaceae</taxon>
        <taxon>Vibrio</taxon>
    </lineage>
</organism>
<dbReference type="GeneID" id="47098481"/>
<dbReference type="RefSeq" id="WP_005443276.1">
    <property type="nucleotide sequence ID" value="NZ_BAOH01000009.1"/>
</dbReference>